<gene>
    <name evidence="3" type="ORF">G8O29_11440</name>
</gene>
<keyword evidence="1" id="KW-0732">Signal</keyword>
<evidence type="ECO:0000313" key="3">
    <source>
        <dbReference type="EMBL" id="NHB77351.1"/>
    </source>
</evidence>
<dbReference type="RefSeq" id="WP_166403368.1">
    <property type="nucleotide sequence ID" value="NZ_JAANHS010000007.1"/>
</dbReference>
<name>A0ABX0G811_9RHOB</name>
<keyword evidence="4" id="KW-1185">Reference proteome</keyword>
<reference evidence="3 4" key="1">
    <citation type="journal article" date="2022" name="Microorganisms">
        <title>Genome Sequence and Characterization of a Xanthorhodopsin-Containing, Aerobic Anoxygenic Phototrophic Rhodobacter Species, Isolated from Mesophilic Conditions at Yellowstone National Park.</title>
        <authorList>
            <person name="Kyndt J.A."/>
            <person name="Robertson S."/>
            <person name="Shoffstall I.B."/>
            <person name="Ramaley R.F."/>
            <person name="Meyer T.E."/>
        </authorList>
    </citation>
    <scope>NUCLEOTIDE SEQUENCE [LARGE SCALE GENOMIC DNA]</scope>
    <source>
        <strain evidence="3 4">M37P</strain>
    </source>
</reference>
<evidence type="ECO:0000313" key="4">
    <source>
        <dbReference type="Proteomes" id="UP001515660"/>
    </source>
</evidence>
<feature type="signal peptide" evidence="1">
    <location>
        <begin position="1"/>
        <end position="21"/>
    </location>
</feature>
<proteinExistence type="predicted"/>
<sequence length="167" mass="18106">MTPVRPLVLAALLALATPALSETREERVAAASEYVELALAAFDMGAVIETMYQPILQQVATGGQTLSEAQIGEIRRLYLDTFTEPMFALMRDQSQIMADIMTLAEITALRDFYATPEGRSVMAKLPQLTAAQQPGMMALINDQMQGLMPRVLAVINGEQPPGPTAQP</sequence>
<accession>A0ABX0G811</accession>
<feature type="domain" description="DUF2059" evidence="2">
    <location>
        <begin position="89"/>
        <end position="140"/>
    </location>
</feature>
<protein>
    <submittedName>
        <fullName evidence="3">DUF2059 domain-containing protein</fullName>
    </submittedName>
</protein>
<dbReference type="Proteomes" id="UP001515660">
    <property type="component" value="Unassembled WGS sequence"/>
</dbReference>
<dbReference type="InterPro" id="IPR018637">
    <property type="entry name" value="DUF2059"/>
</dbReference>
<dbReference type="EMBL" id="JAANHS010000007">
    <property type="protein sequence ID" value="NHB77351.1"/>
    <property type="molecule type" value="Genomic_DNA"/>
</dbReference>
<dbReference type="Pfam" id="PF09832">
    <property type="entry name" value="DUF2059"/>
    <property type="match status" value="1"/>
</dbReference>
<evidence type="ECO:0000259" key="2">
    <source>
        <dbReference type="Pfam" id="PF09832"/>
    </source>
</evidence>
<feature type="chain" id="PRO_5046442602" evidence="1">
    <location>
        <begin position="22"/>
        <end position="167"/>
    </location>
</feature>
<evidence type="ECO:0000256" key="1">
    <source>
        <dbReference type="SAM" id="SignalP"/>
    </source>
</evidence>
<organism evidence="3 4">
    <name type="scientific">Rhodobacter calidifons</name>
    <dbReference type="NCBI Taxonomy" id="2715277"/>
    <lineage>
        <taxon>Bacteria</taxon>
        <taxon>Pseudomonadati</taxon>
        <taxon>Pseudomonadota</taxon>
        <taxon>Alphaproteobacteria</taxon>
        <taxon>Rhodobacterales</taxon>
        <taxon>Rhodobacter group</taxon>
        <taxon>Rhodobacter</taxon>
    </lineage>
</organism>
<comment type="caution">
    <text evidence="3">The sequence shown here is derived from an EMBL/GenBank/DDBJ whole genome shotgun (WGS) entry which is preliminary data.</text>
</comment>